<evidence type="ECO:0000256" key="5">
    <source>
        <dbReference type="HAMAP-Rule" id="MF_00374"/>
    </source>
</evidence>
<gene>
    <name evidence="5" type="primary">rpmC</name>
    <name evidence="6" type="ORF">DEW08_10435</name>
</gene>
<protein>
    <recommendedName>
        <fullName evidence="4 5">Large ribosomal subunit protein uL29</fullName>
    </recommendedName>
</protein>
<dbReference type="RefSeq" id="WP_109326885.1">
    <property type="nucleotide sequence ID" value="NZ_CP029353.1"/>
</dbReference>
<keyword evidence="3 5" id="KW-0687">Ribonucleoprotein</keyword>
<dbReference type="NCBIfam" id="TIGR00012">
    <property type="entry name" value="L29"/>
    <property type="match status" value="1"/>
</dbReference>
<dbReference type="InterPro" id="IPR001854">
    <property type="entry name" value="Ribosomal_uL29"/>
</dbReference>
<keyword evidence="7" id="KW-1185">Reference proteome</keyword>
<proteinExistence type="inferred from homology"/>
<dbReference type="InterPro" id="IPR018254">
    <property type="entry name" value="Ribosomal_uL29_CS"/>
</dbReference>
<dbReference type="PANTHER" id="PTHR10916">
    <property type="entry name" value="60S RIBOSOMAL PROTEIN L35/50S RIBOSOMAL PROTEIN L29"/>
    <property type="match status" value="1"/>
</dbReference>
<evidence type="ECO:0000313" key="6">
    <source>
        <dbReference type="EMBL" id="AWK86602.1"/>
    </source>
</evidence>
<evidence type="ECO:0000256" key="2">
    <source>
        <dbReference type="ARBA" id="ARBA00022980"/>
    </source>
</evidence>
<dbReference type="Proteomes" id="UP000245629">
    <property type="component" value="Chromosome 2"/>
</dbReference>
<sequence length="68" mass="7750">MKAVDIRTKSTDELNDQLLQLKKEQFNLRFQRASGQLENTARVGVVRRDIARIKTILGERARAPEAGK</sequence>
<dbReference type="PROSITE" id="PS00579">
    <property type="entry name" value="RIBOSOMAL_L29"/>
    <property type="match status" value="1"/>
</dbReference>
<evidence type="ECO:0000256" key="4">
    <source>
        <dbReference type="ARBA" id="ARBA00035204"/>
    </source>
</evidence>
<dbReference type="GO" id="GO:0003735">
    <property type="term" value="F:structural constituent of ribosome"/>
    <property type="evidence" value="ECO:0007669"/>
    <property type="project" value="InterPro"/>
</dbReference>
<name>A0A2S2CQ49_9PROT</name>
<dbReference type="AlphaFoldDB" id="A0A2S2CQ49"/>
<keyword evidence="2 5" id="KW-0689">Ribosomal protein</keyword>
<dbReference type="Pfam" id="PF00831">
    <property type="entry name" value="Ribosomal_L29"/>
    <property type="match status" value="1"/>
</dbReference>
<dbReference type="CDD" id="cd00427">
    <property type="entry name" value="Ribosomal_L29_HIP"/>
    <property type="match status" value="1"/>
</dbReference>
<reference evidence="7" key="1">
    <citation type="submission" date="2018-05" db="EMBL/GenBank/DDBJ databases">
        <title>Azospirillum thermophila sp. nov., a novel isolated from hot spring.</title>
        <authorList>
            <person name="Zhao Z."/>
        </authorList>
    </citation>
    <scope>NUCLEOTIDE SEQUENCE [LARGE SCALE GENOMIC DNA]</scope>
    <source>
        <strain evidence="7">CFH 70021</strain>
    </source>
</reference>
<dbReference type="SUPFAM" id="SSF46561">
    <property type="entry name" value="Ribosomal protein L29 (L29p)"/>
    <property type="match status" value="1"/>
</dbReference>
<dbReference type="HAMAP" id="MF_00374">
    <property type="entry name" value="Ribosomal_uL29"/>
    <property type="match status" value="1"/>
</dbReference>
<dbReference type="GO" id="GO:0006412">
    <property type="term" value="P:translation"/>
    <property type="evidence" value="ECO:0007669"/>
    <property type="project" value="UniProtKB-UniRule"/>
</dbReference>
<accession>A0A2S2CQ49</accession>
<organism evidence="6 7">
    <name type="scientific">Azospirillum thermophilum</name>
    <dbReference type="NCBI Taxonomy" id="2202148"/>
    <lineage>
        <taxon>Bacteria</taxon>
        <taxon>Pseudomonadati</taxon>
        <taxon>Pseudomonadota</taxon>
        <taxon>Alphaproteobacteria</taxon>
        <taxon>Rhodospirillales</taxon>
        <taxon>Azospirillaceae</taxon>
        <taxon>Azospirillum</taxon>
    </lineage>
</organism>
<dbReference type="FunFam" id="1.10.287.310:FF:000001">
    <property type="entry name" value="50S ribosomal protein L29"/>
    <property type="match status" value="1"/>
</dbReference>
<evidence type="ECO:0000256" key="3">
    <source>
        <dbReference type="ARBA" id="ARBA00023274"/>
    </source>
</evidence>
<evidence type="ECO:0000313" key="7">
    <source>
        <dbReference type="Proteomes" id="UP000245629"/>
    </source>
</evidence>
<comment type="similarity">
    <text evidence="1 5">Belongs to the universal ribosomal protein uL29 family.</text>
</comment>
<dbReference type="InterPro" id="IPR050063">
    <property type="entry name" value="Ribosomal_protein_uL29"/>
</dbReference>
<dbReference type="PANTHER" id="PTHR10916:SF0">
    <property type="entry name" value="LARGE RIBOSOMAL SUBUNIT PROTEIN UL29C"/>
    <property type="match status" value="1"/>
</dbReference>
<dbReference type="EMBL" id="CP029353">
    <property type="protein sequence ID" value="AWK86602.1"/>
    <property type="molecule type" value="Genomic_DNA"/>
</dbReference>
<dbReference type="Gene3D" id="1.10.287.310">
    <property type="match status" value="1"/>
</dbReference>
<dbReference type="OrthoDB" id="9815192at2"/>
<dbReference type="GO" id="GO:0022625">
    <property type="term" value="C:cytosolic large ribosomal subunit"/>
    <property type="evidence" value="ECO:0007669"/>
    <property type="project" value="TreeGrafter"/>
</dbReference>
<dbReference type="InterPro" id="IPR036049">
    <property type="entry name" value="Ribosomal_uL29_sf"/>
</dbReference>
<dbReference type="KEGG" id="azz:DEW08_10435"/>
<evidence type="ECO:0000256" key="1">
    <source>
        <dbReference type="ARBA" id="ARBA00009254"/>
    </source>
</evidence>